<dbReference type="InterPro" id="IPR011011">
    <property type="entry name" value="Znf_FYVE_PHD"/>
</dbReference>
<evidence type="ECO:0000256" key="5">
    <source>
        <dbReference type="ARBA" id="ARBA00022695"/>
    </source>
</evidence>
<protein>
    <recommendedName>
        <fullName evidence="2 13">DNA-directed RNA polymerase</fullName>
        <ecNumber evidence="2 13">2.7.7.6</ecNumber>
    </recommendedName>
</protein>
<dbReference type="PROSITE" id="PS51157">
    <property type="entry name" value="ZF_UBR"/>
    <property type="match status" value="1"/>
</dbReference>
<gene>
    <name evidence="16" type="ORF">V1478_014916</name>
</gene>
<evidence type="ECO:0000313" key="16">
    <source>
        <dbReference type="EMBL" id="KAL2715218.1"/>
    </source>
</evidence>
<dbReference type="GO" id="GO:0071897">
    <property type="term" value="P:DNA biosynthetic process"/>
    <property type="evidence" value="ECO:0007669"/>
    <property type="project" value="UniProtKB-ARBA"/>
</dbReference>
<dbReference type="SUPFAM" id="SSF57903">
    <property type="entry name" value="FYVE/PHD zinc finger"/>
    <property type="match status" value="1"/>
</dbReference>
<evidence type="ECO:0000313" key="17">
    <source>
        <dbReference type="Proteomes" id="UP001607302"/>
    </source>
</evidence>
<keyword evidence="8" id="KW-0862">Zinc</keyword>
<keyword evidence="14" id="KW-0175">Coiled coil</keyword>
<dbReference type="PANTHER" id="PTHR10102:SF0">
    <property type="entry name" value="DNA-DIRECTED RNA POLYMERASE, MITOCHONDRIAL"/>
    <property type="match status" value="1"/>
</dbReference>
<dbReference type="Gene3D" id="1.10.150.20">
    <property type="entry name" value="5' to 3' exonuclease, C-terminal subdomain"/>
    <property type="match status" value="1"/>
</dbReference>
<dbReference type="FunFam" id="1.10.287.280:FF:000001">
    <property type="entry name" value="DNA-directed RNA polymerase"/>
    <property type="match status" value="1"/>
</dbReference>
<dbReference type="EC" id="2.7.7.6" evidence="2 13"/>
<keyword evidence="10 13" id="KW-0804">Transcription</keyword>
<dbReference type="InterPro" id="IPR047506">
    <property type="entry name" value="UBR7-like_UBR-box"/>
</dbReference>
<dbReference type="InterPro" id="IPR003126">
    <property type="entry name" value="Znf_UBR"/>
</dbReference>
<proteinExistence type="inferred from homology"/>
<evidence type="ECO:0000256" key="4">
    <source>
        <dbReference type="ARBA" id="ARBA00022679"/>
    </source>
</evidence>
<keyword evidence="9" id="KW-0809">Transit peptide</keyword>
<dbReference type="Gene3D" id="1.10.287.280">
    <property type="match status" value="1"/>
</dbReference>
<dbReference type="InterPro" id="IPR002092">
    <property type="entry name" value="DNA-dir_Rpol_phage-type"/>
</dbReference>
<feature type="domain" description="UBR-type" evidence="15">
    <location>
        <begin position="1271"/>
        <end position="1342"/>
    </location>
</feature>
<dbReference type="SUPFAM" id="SSF56672">
    <property type="entry name" value="DNA/RNA polymerases"/>
    <property type="match status" value="1"/>
</dbReference>
<dbReference type="GO" id="GO:0003899">
    <property type="term" value="F:DNA-directed RNA polymerase activity"/>
    <property type="evidence" value="ECO:0007669"/>
    <property type="project" value="UniProtKB-EC"/>
</dbReference>
<evidence type="ECO:0000256" key="13">
    <source>
        <dbReference type="RuleBase" id="RU003805"/>
    </source>
</evidence>
<organism evidence="16 17">
    <name type="scientific">Vespula squamosa</name>
    <name type="common">Southern yellow jacket</name>
    <name type="synonym">Wasp</name>
    <dbReference type="NCBI Taxonomy" id="30214"/>
    <lineage>
        <taxon>Eukaryota</taxon>
        <taxon>Metazoa</taxon>
        <taxon>Ecdysozoa</taxon>
        <taxon>Arthropoda</taxon>
        <taxon>Hexapoda</taxon>
        <taxon>Insecta</taxon>
        <taxon>Pterygota</taxon>
        <taxon>Neoptera</taxon>
        <taxon>Endopterygota</taxon>
        <taxon>Hymenoptera</taxon>
        <taxon>Apocrita</taxon>
        <taxon>Aculeata</taxon>
        <taxon>Vespoidea</taxon>
        <taxon>Vespidae</taxon>
        <taxon>Vespinae</taxon>
        <taxon>Vespula</taxon>
    </lineage>
</organism>
<evidence type="ECO:0000256" key="12">
    <source>
        <dbReference type="PROSITE-ProRule" id="PRU00508"/>
    </source>
</evidence>
<dbReference type="Gene3D" id="3.30.40.10">
    <property type="entry name" value="Zinc/RING finger domain, C3HC4 (zinc finger)"/>
    <property type="match status" value="1"/>
</dbReference>
<feature type="zinc finger region" description="UBR-type" evidence="12">
    <location>
        <begin position="1271"/>
        <end position="1342"/>
    </location>
</feature>
<dbReference type="EMBL" id="JAUDFV010000155">
    <property type="protein sequence ID" value="KAL2715218.1"/>
    <property type="molecule type" value="Genomic_DNA"/>
</dbReference>
<sequence>MSVHVGLVGAHTFQPQSRFSNQTVSLSFSIVVAVWFINKCYFCTKINDAEVCVPIKRKSKIKKKYVELLEVTNEVINNKKAAVKKLDAAHLSILVNQSGVSLDKLHNRSNSHLHEKDNKTNIKMKDHINVSTNVEILDSLGKNADRRSIIYEDLKDLNTNKNINENINISSRYNVMKFVETINDNSKSDIYEDEVGEGILLQNNLEIKNIVKHSDTRQNIQKRYSKTNKVKKLIDLNAQIILAQIDVCLSCRMFDKVQKLLQILKKKVNDTSHPILQDACNIILDFYSSDRNLTKLLQTYNFVINNSVTPNPQTYAAVFELIGKMTNKKHQSELFKKIEADMISFGISFDDIFNKSKFKLHQPENILGTIRLFQPEYQPKYTMPQMSYNCKLLNNINEINSRENPVEGLLSFEQLKNSLNMQIKQENQYIIPIKSIEKFNSTNPDKLSHYKQKLADLESSWREIISKAFEKNVKYLEQKECDLNSSLIILHPFLKVLPTERYINIILQEIRNLSDNSQSFTLPLSVLHVNLGFLVFREYEIHIKGKNGVINKITDIYNKYLNWYCQTGPLNTQIGINSRIAWNKFIYENQHYGASLDKESVQWPYSVCINIGKFLYQIIINDIKINTNSQTNSSICEKPAFYTLFRSKGKSLVEQIKPHPNLHKLYKDTQSNILTFEAALLPSLCPPRPWISINSGGYTFIKTNFVRTPHYAKAKQLEILKDISSEQLYPALDNLNQLGSVPWRINTDVLDILIKIFQDGGSVKLDVPGPPSILLSTNDIAENVDIKDNTCISKTKLQLKKKKEEMYSLWCDCLYKLSLANHFRNDIFWLPHNLDFRGRVYPIPPHLTHLGSDLARSILIFAQKKPLGPNGLDWLKIHTINLTGLMKRASLKERLKFANENIDKIVDSAEHPLTGDMWWSESDEPWQTLASCIEVTKALKSPNTEKYASSLPVHQDGSCNGLQHYAALGRDQSGAESVNLQSADIPQDIYSVVEELRSRDAKNNVQIAQILEGHITRKVIKQTIMTTVYGVTKYGARLQIMKQLKDLEKFPQDRSWEASTYLTYKTFDSLRTMFKSARAIQDWFTNCAYIISSIFGETVEWITPLGFPVVQPYSKYSKSKNQINSMEKIDTLKQKNSFPPNFIHSLDSSHMMLTSLFCEQAGITFMSVHDCYWTHPCTIDIMNKICREQFVALHSEPILDNFSKYLHERYLNESNPLLHTFTQDEMENIQKNFNSVPKKEEDNSVTMLDVLQEESQLEEDAYAVLGASDDRNCTYNKGYIRQALYACKTCCSQKNIRAGVCLACSFHCHEGHELVELYTKRNFRCDCGNSKFGNKECNLEKSKSTINVENMYNQNFDGVYCTCARPYPDLENENNDEMLQCIICEDWYHSKHLGSKDVPGEDLYEEVICSGCMKKHDFLWRYATKYSTMQNTISSENGEEILNVESLPNGCTMPPKNLSGIIGSCFWLEGWRTFLCSCESCKKMYKEQDILFLLDLKDSVQAYEEAGKITKRESQYEKGMKALASLDHVQQLTAIEEYNNLKERLKEYLQKFAENKKVVREEDIKEFFSEMESKKRPKVVVPTYCR</sequence>
<dbReference type="InterPro" id="IPR046950">
    <property type="entry name" value="DNA-dir_Rpol_C_phage-type"/>
</dbReference>
<dbReference type="Pfam" id="PF00940">
    <property type="entry name" value="RNA_pol"/>
    <property type="match status" value="1"/>
</dbReference>
<evidence type="ECO:0000256" key="14">
    <source>
        <dbReference type="SAM" id="Coils"/>
    </source>
</evidence>
<dbReference type="PANTHER" id="PTHR10102">
    <property type="entry name" value="DNA-DIRECTED RNA POLYMERASE, MITOCHONDRIAL"/>
    <property type="match status" value="1"/>
</dbReference>
<evidence type="ECO:0000256" key="10">
    <source>
        <dbReference type="ARBA" id="ARBA00023163"/>
    </source>
</evidence>
<dbReference type="CDD" id="cd19677">
    <property type="entry name" value="UBR-box_UBR7"/>
    <property type="match status" value="1"/>
</dbReference>
<dbReference type="Pfam" id="PF02207">
    <property type="entry name" value="zf-UBR"/>
    <property type="match status" value="1"/>
</dbReference>
<comment type="caution">
    <text evidence="16">The sequence shown here is derived from an EMBL/GenBank/DDBJ whole genome shotgun (WGS) entry which is preliminary data.</text>
</comment>
<keyword evidence="4 13" id="KW-0808">Transferase</keyword>
<dbReference type="Proteomes" id="UP001607302">
    <property type="component" value="Unassembled WGS sequence"/>
</dbReference>
<evidence type="ECO:0000256" key="11">
    <source>
        <dbReference type="ARBA" id="ARBA00048552"/>
    </source>
</evidence>
<reference evidence="16 17" key="1">
    <citation type="journal article" date="2024" name="Ann. Entomol. Soc. Am.">
        <title>Genomic analyses of the southern and eastern yellowjacket wasps (Hymenoptera: Vespidae) reveal evolutionary signatures of social life.</title>
        <authorList>
            <person name="Catto M.A."/>
            <person name="Caine P.B."/>
            <person name="Orr S.E."/>
            <person name="Hunt B.G."/>
            <person name="Goodisman M.A.D."/>
        </authorList>
    </citation>
    <scope>NUCLEOTIDE SEQUENCE [LARGE SCALE GENOMIC DNA]</scope>
    <source>
        <strain evidence="16">233</strain>
        <tissue evidence="16">Head and thorax</tissue>
    </source>
</reference>
<evidence type="ECO:0000256" key="6">
    <source>
        <dbReference type="ARBA" id="ARBA00022723"/>
    </source>
</evidence>
<keyword evidence="6" id="KW-0479">Metal-binding</keyword>
<keyword evidence="17" id="KW-1185">Reference proteome</keyword>
<dbReference type="PROSITE" id="PS00489">
    <property type="entry name" value="RNA_POL_PHAGE_2"/>
    <property type="match status" value="1"/>
</dbReference>
<dbReference type="InterPro" id="IPR037159">
    <property type="entry name" value="RNA_POL_N_sf"/>
</dbReference>
<evidence type="ECO:0000256" key="3">
    <source>
        <dbReference type="ARBA" id="ARBA00022478"/>
    </source>
</evidence>
<dbReference type="CDD" id="cd15542">
    <property type="entry name" value="PHD_UBR7"/>
    <property type="match status" value="1"/>
</dbReference>
<name>A0ABD2A3L7_VESSQ</name>
<comment type="similarity">
    <text evidence="1 13">Belongs to the phage and mitochondrial RNA polymerase family.</text>
</comment>
<dbReference type="PROSITE" id="PS00900">
    <property type="entry name" value="RNA_POL_PHAGE_1"/>
    <property type="match status" value="1"/>
</dbReference>
<dbReference type="GO" id="GO:0000428">
    <property type="term" value="C:DNA-directed RNA polymerase complex"/>
    <property type="evidence" value="ECO:0007669"/>
    <property type="project" value="UniProtKB-KW"/>
</dbReference>
<dbReference type="GO" id="GO:0008270">
    <property type="term" value="F:zinc ion binding"/>
    <property type="evidence" value="ECO:0007669"/>
    <property type="project" value="UniProtKB-KW"/>
</dbReference>
<keyword evidence="5 13" id="KW-0548">Nucleotidyltransferase</keyword>
<dbReference type="InterPro" id="IPR013083">
    <property type="entry name" value="Znf_RING/FYVE/PHD"/>
</dbReference>
<accession>A0ABD2A3L7</accession>
<feature type="coiled-coil region" evidence="14">
    <location>
        <begin position="1531"/>
        <end position="1562"/>
    </location>
</feature>
<dbReference type="SMART" id="SM01311">
    <property type="entry name" value="RPOL_N"/>
    <property type="match status" value="1"/>
</dbReference>
<evidence type="ECO:0000259" key="15">
    <source>
        <dbReference type="PROSITE" id="PS51157"/>
    </source>
</evidence>
<comment type="function">
    <text evidence="13">DNA-dependent RNA polymerase catalyzes the transcription of DNA into RNA using the four ribonucleoside triphosphates as substrates.</text>
</comment>
<evidence type="ECO:0000256" key="2">
    <source>
        <dbReference type="ARBA" id="ARBA00012418"/>
    </source>
</evidence>
<comment type="catalytic activity">
    <reaction evidence="11 13">
        <text>RNA(n) + a ribonucleoside 5'-triphosphate = RNA(n+1) + diphosphate</text>
        <dbReference type="Rhea" id="RHEA:21248"/>
        <dbReference type="Rhea" id="RHEA-COMP:14527"/>
        <dbReference type="Rhea" id="RHEA-COMP:17342"/>
        <dbReference type="ChEBI" id="CHEBI:33019"/>
        <dbReference type="ChEBI" id="CHEBI:61557"/>
        <dbReference type="ChEBI" id="CHEBI:140395"/>
        <dbReference type="EC" id="2.7.7.6"/>
    </reaction>
</comment>
<keyword evidence="3 13" id="KW-0240">DNA-directed RNA polymerase</keyword>
<evidence type="ECO:0000256" key="1">
    <source>
        <dbReference type="ARBA" id="ARBA00009493"/>
    </source>
</evidence>
<dbReference type="InterPro" id="IPR043502">
    <property type="entry name" value="DNA/RNA_pol_sf"/>
</dbReference>
<evidence type="ECO:0000256" key="9">
    <source>
        <dbReference type="ARBA" id="ARBA00022946"/>
    </source>
</evidence>
<evidence type="ECO:0000256" key="8">
    <source>
        <dbReference type="ARBA" id="ARBA00022833"/>
    </source>
</evidence>
<dbReference type="SMART" id="SM00396">
    <property type="entry name" value="ZnF_UBR1"/>
    <property type="match status" value="1"/>
</dbReference>
<dbReference type="Pfam" id="PF14700">
    <property type="entry name" value="RPOL_N"/>
    <property type="match status" value="1"/>
</dbReference>
<dbReference type="Gene3D" id="1.10.1320.10">
    <property type="entry name" value="DNA-directed RNA polymerase, N-terminal domain"/>
    <property type="match status" value="1"/>
</dbReference>
<dbReference type="InterPro" id="IPR029262">
    <property type="entry name" value="RPOL_N"/>
</dbReference>
<keyword evidence="7" id="KW-0863">Zinc-finger</keyword>
<evidence type="ECO:0000256" key="7">
    <source>
        <dbReference type="ARBA" id="ARBA00022771"/>
    </source>
</evidence>